<dbReference type="Gene3D" id="3.30.30.30">
    <property type="match status" value="1"/>
</dbReference>
<keyword evidence="2" id="KW-0256">Endoplasmic reticulum</keyword>
<name>A0A9W8EFY5_9FUNG</name>
<dbReference type="GO" id="GO:0005524">
    <property type="term" value="F:ATP binding"/>
    <property type="evidence" value="ECO:0007669"/>
    <property type="project" value="UniProtKB-KW"/>
</dbReference>
<feature type="compositionally biased region" description="Polar residues" evidence="5">
    <location>
        <begin position="538"/>
        <end position="554"/>
    </location>
</feature>
<keyword evidence="3" id="KW-0067">ATP-binding</keyword>
<dbReference type="EMBL" id="JANBQB010000009">
    <property type="protein sequence ID" value="KAJ1984843.1"/>
    <property type="molecule type" value="Genomic_DNA"/>
</dbReference>
<dbReference type="PANTHER" id="PTHR45639:SF3">
    <property type="entry name" value="HYPOXIA UP-REGULATED PROTEIN 1"/>
    <property type="match status" value="1"/>
</dbReference>
<dbReference type="OrthoDB" id="10262720at2759"/>
<evidence type="ECO:0000256" key="1">
    <source>
        <dbReference type="ARBA" id="ARBA00022741"/>
    </source>
</evidence>
<sequence>MGRWFRITAVAVVSVGLLLASHGSVYASVMGIDYGTEFFKVALVAPKRSLDIVLNRDYKRKSQAIVVVDDSERLFGVDAASKHVRLADKSYPQIKSILGRPFADPACVIYQDRFANRLAEDPDRGTPLFLREDQVAFTPQEILAMQLQYARETASTEAGHNVTRAVITVPPFFDQFERQAVLDAASLVGVDVLSLITDGASVAMSYAMDKQFPEPRTILFYDVGAGSTKATLATFGPGAKGEGTLVTIEGYGYDRTLGGIELDFRLQRHLGQRFMTQFKGKVNTDIFDSPRARMKLLKEANRVKHILNANTEAYSSVENLFEGHDFRTTISREEFESLATDLMDRLTPPIDAALRQAGKTLDQVDAVVVVGGSVRVPFIEKRLLEHLGSVKVSKNLNADEAAVKGATFYAANMSLQLRTKGIVLKDITTMPVQAEMTATQNPPTLLFPAGVEIPSRKAISYRRDQDFDVVLSYPADVVTNPALAALSQTTIKGVAAAMGKYEPAELGSGTPKVRVSVQTDGNGLVSVVKAEVTFNVTNPAPASTTAGTESTANDTEALSASTSSAAADATATPQEPYRLVKVALVTDSQSLGVPSLTTEQKSAARTRFTAMDAVDLQRREHAEAVNGLEAYVYFVRDFVDDEGYHTYATSEDRALLLDAANAYAEWLDDQGESTETKYYVEKYQHLKNLAGAIQQRHTEHQERPELVTRLQALLADGEALVAKLAAEYSEEELRWARKDMDSLQKTAASTGKWLADILQKQDALPLVEDPVLLVRDLGNHVATVEKLIKKVTGRKIKKRPASTSTTSTESTTTSDETTETTPAAHDEL</sequence>
<keyword evidence="7" id="KW-1185">Reference proteome</keyword>
<evidence type="ECO:0000256" key="2">
    <source>
        <dbReference type="ARBA" id="ARBA00022824"/>
    </source>
</evidence>
<dbReference type="Gene3D" id="3.30.420.40">
    <property type="match status" value="2"/>
</dbReference>
<evidence type="ECO:0000256" key="4">
    <source>
        <dbReference type="ARBA" id="ARBA00023186"/>
    </source>
</evidence>
<keyword evidence="4" id="KW-0143">Chaperone</keyword>
<dbReference type="InterPro" id="IPR029048">
    <property type="entry name" value="HSP70_C_sf"/>
</dbReference>
<accession>A0A9W8EFY5</accession>
<dbReference type="Pfam" id="PF00012">
    <property type="entry name" value="HSP70"/>
    <property type="match status" value="1"/>
</dbReference>
<dbReference type="InterPro" id="IPR029047">
    <property type="entry name" value="HSP70_peptide-bd_sf"/>
</dbReference>
<evidence type="ECO:0000256" key="5">
    <source>
        <dbReference type="SAM" id="MobiDB-lite"/>
    </source>
</evidence>
<evidence type="ECO:0000313" key="6">
    <source>
        <dbReference type="EMBL" id="KAJ1984843.1"/>
    </source>
</evidence>
<dbReference type="Proteomes" id="UP001151582">
    <property type="component" value="Unassembled WGS sequence"/>
</dbReference>
<comment type="caution">
    <text evidence="6">The sequence shown here is derived from an EMBL/GenBank/DDBJ whole genome shotgun (WGS) entry which is preliminary data.</text>
</comment>
<reference evidence="6" key="1">
    <citation type="submission" date="2022-07" db="EMBL/GenBank/DDBJ databases">
        <title>Phylogenomic reconstructions and comparative analyses of Kickxellomycotina fungi.</title>
        <authorList>
            <person name="Reynolds N.K."/>
            <person name="Stajich J.E."/>
            <person name="Barry K."/>
            <person name="Grigoriev I.V."/>
            <person name="Crous P."/>
            <person name="Smith M.E."/>
        </authorList>
    </citation>
    <scope>NUCLEOTIDE SEQUENCE</scope>
    <source>
        <strain evidence="6">RSA 567</strain>
    </source>
</reference>
<dbReference type="Gene3D" id="3.90.640.10">
    <property type="entry name" value="Actin, Chain A, domain 4"/>
    <property type="match status" value="1"/>
</dbReference>
<dbReference type="Gene3D" id="2.60.34.10">
    <property type="entry name" value="Substrate Binding Domain Of DNAk, Chain A, domain 1"/>
    <property type="match status" value="1"/>
</dbReference>
<dbReference type="GO" id="GO:0140662">
    <property type="term" value="F:ATP-dependent protein folding chaperone"/>
    <property type="evidence" value="ECO:0007669"/>
    <property type="project" value="InterPro"/>
</dbReference>
<proteinExistence type="predicted"/>
<organism evidence="6 7">
    <name type="scientific">Dimargaris verticillata</name>
    <dbReference type="NCBI Taxonomy" id="2761393"/>
    <lineage>
        <taxon>Eukaryota</taxon>
        <taxon>Fungi</taxon>
        <taxon>Fungi incertae sedis</taxon>
        <taxon>Zoopagomycota</taxon>
        <taxon>Kickxellomycotina</taxon>
        <taxon>Dimargaritomycetes</taxon>
        <taxon>Dimargaritales</taxon>
        <taxon>Dimargaritaceae</taxon>
        <taxon>Dimargaris</taxon>
    </lineage>
</organism>
<feature type="compositionally biased region" description="Low complexity" evidence="5">
    <location>
        <begin position="802"/>
        <end position="821"/>
    </location>
</feature>
<dbReference type="PRINTS" id="PR00301">
    <property type="entry name" value="HEATSHOCK70"/>
</dbReference>
<dbReference type="GO" id="GO:0030968">
    <property type="term" value="P:endoplasmic reticulum unfolded protein response"/>
    <property type="evidence" value="ECO:0007669"/>
    <property type="project" value="TreeGrafter"/>
</dbReference>
<dbReference type="GO" id="GO:0034663">
    <property type="term" value="C:endoplasmic reticulum chaperone complex"/>
    <property type="evidence" value="ECO:0007669"/>
    <property type="project" value="TreeGrafter"/>
</dbReference>
<protein>
    <submittedName>
        <fullName evidence="6">Lumenal Hsp70 protein</fullName>
    </submittedName>
</protein>
<dbReference type="AlphaFoldDB" id="A0A9W8EFY5"/>
<keyword evidence="1" id="KW-0547">Nucleotide-binding</keyword>
<dbReference type="InterPro" id="IPR013126">
    <property type="entry name" value="Hsp_70_fam"/>
</dbReference>
<dbReference type="SUPFAM" id="SSF53067">
    <property type="entry name" value="Actin-like ATPase domain"/>
    <property type="match status" value="2"/>
</dbReference>
<dbReference type="InterPro" id="IPR043129">
    <property type="entry name" value="ATPase_NBD"/>
</dbReference>
<feature type="compositionally biased region" description="Low complexity" evidence="5">
    <location>
        <begin position="555"/>
        <end position="572"/>
    </location>
</feature>
<evidence type="ECO:0000313" key="7">
    <source>
        <dbReference type="Proteomes" id="UP001151582"/>
    </source>
</evidence>
<evidence type="ECO:0000256" key="3">
    <source>
        <dbReference type="ARBA" id="ARBA00022840"/>
    </source>
</evidence>
<dbReference type="PANTHER" id="PTHR45639">
    <property type="entry name" value="HSC70CB, ISOFORM G-RELATED"/>
    <property type="match status" value="1"/>
</dbReference>
<dbReference type="Gene3D" id="1.20.1270.10">
    <property type="match status" value="1"/>
</dbReference>
<dbReference type="SUPFAM" id="SSF100934">
    <property type="entry name" value="Heat shock protein 70kD (HSP70), C-terminal subdomain"/>
    <property type="match status" value="1"/>
</dbReference>
<feature type="region of interest" description="Disordered" evidence="5">
    <location>
        <begin position="795"/>
        <end position="828"/>
    </location>
</feature>
<feature type="region of interest" description="Disordered" evidence="5">
    <location>
        <begin position="538"/>
        <end position="572"/>
    </location>
</feature>
<dbReference type="CDD" id="cd10230">
    <property type="entry name" value="ASKHA_NBD_HSP70_HYOU1"/>
    <property type="match status" value="1"/>
</dbReference>
<gene>
    <name evidence="6" type="primary">LHS1</name>
    <name evidence="6" type="ORF">H4R34_000382</name>
</gene>